<organism evidence="1 2">
    <name type="scientific">Hibiscus sabdariffa</name>
    <name type="common">roselle</name>
    <dbReference type="NCBI Taxonomy" id="183260"/>
    <lineage>
        <taxon>Eukaryota</taxon>
        <taxon>Viridiplantae</taxon>
        <taxon>Streptophyta</taxon>
        <taxon>Embryophyta</taxon>
        <taxon>Tracheophyta</taxon>
        <taxon>Spermatophyta</taxon>
        <taxon>Magnoliopsida</taxon>
        <taxon>eudicotyledons</taxon>
        <taxon>Gunneridae</taxon>
        <taxon>Pentapetalae</taxon>
        <taxon>rosids</taxon>
        <taxon>malvids</taxon>
        <taxon>Malvales</taxon>
        <taxon>Malvaceae</taxon>
        <taxon>Malvoideae</taxon>
        <taxon>Hibiscus</taxon>
    </lineage>
</organism>
<protein>
    <submittedName>
        <fullName evidence="1">Uncharacterized protein</fullName>
    </submittedName>
</protein>
<proteinExistence type="predicted"/>
<sequence length="90" mass="10461">MQNWEQRHAGLVMVRILIKKLTRFLSELPTTGPDRNAIEFDEDVEETKIPKDVKEGYFAVMGSQWWEIKEVYLGAELSEESSIFEVIRAS</sequence>
<reference evidence="1 2" key="1">
    <citation type="journal article" date="2024" name="G3 (Bethesda)">
        <title>Genome assembly of Hibiscus sabdariffa L. provides insights into metabolisms of medicinal natural products.</title>
        <authorList>
            <person name="Kim T."/>
        </authorList>
    </citation>
    <scope>NUCLEOTIDE SEQUENCE [LARGE SCALE GENOMIC DNA]</scope>
    <source>
        <strain evidence="1">TK-2024</strain>
        <tissue evidence="1">Old leaves</tissue>
    </source>
</reference>
<evidence type="ECO:0000313" key="2">
    <source>
        <dbReference type="Proteomes" id="UP001472677"/>
    </source>
</evidence>
<name>A0ABR2GBM8_9ROSI</name>
<comment type="caution">
    <text evidence="1">The sequence shown here is derived from an EMBL/GenBank/DDBJ whole genome shotgun (WGS) entry which is preliminary data.</text>
</comment>
<accession>A0ABR2GBM8</accession>
<dbReference type="EMBL" id="JBBPBM010000001">
    <property type="protein sequence ID" value="KAK8600321.1"/>
    <property type="molecule type" value="Genomic_DNA"/>
</dbReference>
<keyword evidence="2" id="KW-1185">Reference proteome</keyword>
<evidence type="ECO:0000313" key="1">
    <source>
        <dbReference type="EMBL" id="KAK8600321.1"/>
    </source>
</evidence>
<dbReference type="Proteomes" id="UP001472677">
    <property type="component" value="Unassembled WGS sequence"/>
</dbReference>
<gene>
    <name evidence="1" type="ORF">V6N12_050177</name>
</gene>